<dbReference type="EMBL" id="HG672152">
    <property type="protein sequence ID" value="CDI82208.1"/>
    <property type="molecule type" value="Genomic_DNA"/>
</dbReference>
<feature type="signal peptide" evidence="1">
    <location>
        <begin position="1"/>
        <end position="16"/>
    </location>
</feature>
<dbReference type="Proteomes" id="UP000018050">
    <property type="component" value="Unassembled WGS sequence"/>
</dbReference>
<evidence type="ECO:0000313" key="3">
    <source>
        <dbReference type="Proteomes" id="UP000018050"/>
    </source>
</evidence>
<dbReference type="GeneID" id="25274610"/>
<reference evidence="2" key="1">
    <citation type="submission" date="2013-10" db="EMBL/GenBank/DDBJ databases">
        <title>Genomic analysis of the causative agents of coccidiosis in chickens.</title>
        <authorList>
            <person name="Reid A.J."/>
            <person name="Blake D."/>
            <person name="Billington K."/>
            <person name="Browne H."/>
            <person name="Dunn M."/>
            <person name="Hung S."/>
            <person name="Kawahara F."/>
            <person name="Miranda-Saavedra D."/>
            <person name="Mourier T."/>
            <person name="Nagra H."/>
            <person name="Otto T.D."/>
            <person name="Rawlings N."/>
            <person name="Sanchez A."/>
            <person name="Sanders M."/>
            <person name="Subramaniam C."/>
            <person name="Tay Y."/>
            <person name="Dear P."/>
            <person name="Doerig C."/>
            <person name="Gruber A."/>
            <person name="Parkinson J."/>
            <person name="Shirley M."/>
            <person name="Wan K.L."/>
            <person name="Berriman M."/>
            <person name="Tomley F."/>
            <person name="Pain A."/>
        </authorList>
    </citation>
    <scope>NUCLEOTIDE SEQUENCE</scope>
    <source>
        <strain evidence="2">Houghton</strain>
    </source>
</reference>
<keyword evidence="1" id="KW-0732">Signal</keyword>
<feature type="chain" id="PRO_5004671197" evidence="1">
    <location>
        <begin position="17"/>
        <end position="139"/>
    </location>
</feature>
<dbReference type="RefSeq" id="XP_013248305.1">
    <property type="nucleotide sequence ID" value="XM_013392851.1"/>
</dbReference>
<accession>U6GSF2</accession>
<keyword evidence="3" id="KW-1185">Reference proteome</keyword>
<gene>
    <name evidence="2" type="ORF">EAH_00065400</name>
</gene>
<sequence length="139" mass="14402">MRRICVLNATLDLAAGGLSIGSGDGGKLNGGQDGHVILREGQGLWLCIAWGGGGNLRGGQDGQVMLEEDQGLCCVTFSVYCHAASAPNFRIRLSCVWNTALNLAAAALCTEGGVAESKCGYIVVRLRTRCAGVGPRAVH</sequence>
<dbReference type="AlphaFoldDB" id="U6GSF2"/>
<reference evidence="2" key="2">
    <citation type="submission" date="2013-10" db="EMBL/GenBank/DDBJ databases">
        <authorList>
            <person name="Aslett M."/>
        </authorList>
    </citation>
    <scope>NUCLEOTIDE SEQUENCE</scope>
    <source>
        <strain evidence="2">Houghton</strain>
    </source>
</reference>
<name>U6GSF2_EIMAC</name>
<evidence type="ECO:0000256" key="1">
    <source>
        <dbReference type="SAM" id="SignalP"/>
    </source>
</evidence>
<dbReference type="VEuPathDB" id="ToxoDB:EAH_00065400"/>
<proteinExistence type="predicted"/>
<protein>
    <submittedName>
        <fullName evidence="2">Uncharacterized protein</fullName>
    </submittedName>
</protein>
<organism evidence="2 3">
    <name type="scientific">Eimeria acervulina</name>
    <name type="common">Coccidian parasite</name>
    <dbReference type="NCBI Taxonomy" id="5801"/>
    <lineage>
        <taxon>Eukaryota</taxon>
        <taxon>Sar</taxon>
        <taxon>Alveolata</taxon>
        <taxon>Apicomplexa</taxon>
        <taxon>Conoidasida</taxon>
        <taxon>Coccidia</taxon>
        <taxon>Eucoccidiorida</taxon>
        <taxon>Eimeriorina</taxon>
        <taxon>Eimeriidae</taxon>
        <taxon>Eimeria</taxon>
    </lineage>
</organism>
<evidence type="ECO:0000313" key="2">
    <source>
        <dbReference type="EMBL" id="CDI82208.1"/>
    </source>
</evidence>